<proteinExistence type="inferred from homology"/>
<dbReference type="Pfam" id="PF03466">
    <property type="entry name" value="LysR_substrate"/>
    <property type="match status" value="1"/>
</dbReference>
<accession>A0A1U6HZB3</accession>
<keyword evidence="7" id="KW-1185">Reference proteome</keyword>
<evidence type="ECO:0000256" key="2">
    <source>
        <dbReference type="ARBA" id="ARBA00023015"/>
    </source>
</evidence>
<evidence type="ECO:0000313" key="6">
    <source>
        <dbReference type="EMBL" id="SLK01100.1"/>
    </source>
</evidence>
<name>A0A1U6HZB3_9SPHN</name>
<organism evidence="6 7">
    <name type="scientific">Novosphingobium mathurense</name>
    <dbReference type="NCBI Taxonomy" id="428990"/>
    <lineage>
        <taxon>Bacteria</taxon>
        <taxon>Pseudomonadati</taxon>
        <taxon>Pseudomonadota</taxon>
        <taxon>Alphaproteobacteria</taxon>
        <taxon>Sphingomonadales</taxon>
        <taxon>Sphingomonadaceae</taxon>
        <taxon>Novosphingobium</taxon>
    </lineage>
</organism>
<dbReference type="SUPFAM" id="SSF53850">
    <property type="entry name" value="Periplasmic binding protein-like II"/>
    <property type="match status" value="1"/>
</dbReference>
<dbReference type="STRING" id="428990.SAMN06295987_103404"/>
<evidence type="ECO:0000256" key="4">
    <source>
        <dbReference type="ARBA" id="ARBA00023163"/>
    </source>
</evidence>
<dbReference type="Gene3D" id="1.10.10.10">
    <property type="entry name" value="Winged helix-like DNA-binding domain superfamily/Winged helix DNA-binding domain"/>
    <property type="match status" value="1"/>
</dbReference>
<dbReference type="InterPro" id="IPR036390">
    <property type="entry name" value="WH_DNA-bd_sf"/>
</dbReference>
<reference evidence="7" key="1">
    <citation type="submission" date="2017-02" db="EMBL/GenBank/DDBJ databases">
        <authorList>
            <person name="Varghese N."/>
            <person name="Submissions S."/>
        </authorList>
    </citation>
    <scope>NUCLEOTIDE SEQUENCE [LARGE SCALE GENOMIC DNA]</scope>
    <source>
        <strain evidence="7">SM117</strain>
    </source>
</reference>
<dbReference type="GO" id="GO:0003700">
    <property type="term" value="F:DNA-binding transcription factor activity"/>
    <property type="evidence" value="ECO:0007669"/>
    <property type="project" value="InterPro"/>
</dbReference>
<keyword evidence="3 6" id="KW-0238">DNA-binding</keyword>
<keyword evidence="4" id="KW-0804">Transcription</keyword>
<dbReference type="Proteomes" id="UP000190989">
    <property type="component" value="Unassembled WGS sequence"/>
</dbReference>
<gene>
    <name evidence="6" type="ORF">SAMN06295987_103404</name>
</gene>
<dbReference type="GO" id="GO:0003677">
    <property type="term" value="F:DNA binding"/>
    <property type="evidence" value="ECO:0007669"/>
    <property type="project" value="UniProtKB-KW"/>
</dbReference>
<dbReference type="PANTHER" id="PTHR30537:SF5">
    <property type="entry name" value="HTH-TYPE TRANSCRIPTIONAL ACTIVATOR TTDR-RELATED"/>
    <property type="match status" value="1"/>
</dbReference>
<feature type="domain" description="HTH lysR-type" evidence="5">
    <location>
        <begin position="18"/>
        <end position="59"/>
    </location>
</feature>
<sequence length="306" mass="33437">MLSSDDLLFFGTITASASLADAARQLNVSPPAVTQRLKAIEQRIGVRLIDRSMRGLVLTDEGELVAAEGAAIIDAIERLDDRLERRSTSVRGKLRIAAPYGFGRDYVGPVVGEFARLHPEATVTLELSDHPATLSSDSWDLVIHIGALNTVGRIVTTLAPNHRIACASPSYIAEHPSIIEPDDLQQHRCLALRENNEDVTLWRFTKAKCDPATVRIKPVMATNDGAVMRNWALAGLGVIVRSEWDLAGDIAAGRLVRILPDWQCPDADVVALLGARHGRSRRATVFLELMRASLHPVPWREAGRGT</sequence>
<dbReference type="EMBL" id="FVZE01000003">
    <property type="protein sequence ID" value="SLK01100.1"/>
    <property type="molecule type" value="Genomic_DNA"/>
</dbReference>
<dbReference type="Pfam" id="PF00126">
    <property type="entry name" value="HTH_1"/>
    <property type="match status" value="1"/>
</dbReference>
<dbReference type="InterPro" id="IPR005119">
    <property type="entry name" value="LysR_subst-bd"/>
</dbReference>
<dbReference type="Gene3D" id="3.40.190.290">
    <property type="match status" value="1"/>
</dbReference>
<dbReference type="RefSeq" id="WP_079730651.1">
    <property type="nucleotide sequence ID" value="NZ_FVZE01000003.1"/>
</dbReference>
<dbReference type="PROSITE" id="PS50931">
    <property type="entry name" value="HTH_LYSR"/>
    <property type="match status" value="1"/>
</dbReference>
<dbReference type="InterPro" id="IPR000847">
    <property type="entry name" value="LysR_HTH_N"/>
</dbReference>
<protein>
    <submittedName>
        <fullName evidence="6">DNA-binding transcriptional regulator, LysR family</fullName>
    </submittedName>
</protein>
<dbReference type="SUPFAM" id="SSF46785">
    <property type="entry name" value="Winged helix' DNA-binding domain"/>
    <property type="match status" value="1"/>
</dbReference>
<evidence type="ECO:0000259" key="5">
    <source>
        <dbReference type="PROSITE" id="PS50931"/>
    </source>
</evidence>
<dbReference type="AlphaFoldDB" id="A0A1U6HZB3"/>
<dbReference type="PANTHER" id="PTHR30537">
    <property type="entry name" value="HTH-TYPE TRANSCRIPTIONAL REGULATOR"/>
    <property type="match status" value="1"/>
</dbReference>
<dbReference type="InterPro" id="IPR036388">
    <property type="entry name" value="WH-like_DNA-bd_sf"/>
</dbReference>
<evidence type="ECO:0000256" key="3">
    <source>
        <dbReference type="ARBA" id="ARBA00023125"/>
    </source>
</evidence>
<dbReference type="InterPro" id="IPR058163">
    <property type="entry name" value="LysR-type_TF_proteobact-type"/>
</dbReference>
<comment type="similarity">
    <text evidence="1">Belongs to the LysR transcriptional regulatory family.</text>
</comment>
<evidence type="ECO:0000313" key="7">
    <source>
        <dbReference type="Proteomes" id="UP000190989"/>
    </source>
</evidence>
<evidence type="ECO:0000256" key="1">
    <source>
        <dbReference type="ARBA" id="ARBA00009437"/>
    </source>
</evidence>
<keyword evidence="2" id="KW-0805">Transcription regulation</keyword>